<comment type="caution">
    <text evidence="2">The sequence shown here is derived from an EMBL/GenBank/DDBJ whole genome shotgun (WGS) entry which is preliminary data.</text>
</comment>
<reference evidence="2" key="1">
    <citation type="submission" date="2019-12" db="EMBL/GenBank/DDBJ databases">
        <title>Genome sequencing and annotation of Brassica cretica.</title>
        <authorList>
            <person name="Studholme D.J."/>
            <person name="Sarris P."/>
        </authorList>
    </citation>
    <scope>NUCLEOTIDE SEQUENCE</scope>
    <source>
        <strain evidence="2">PFS-109/04</strain>
        <tissue evidence="2">Leaf</tissue>
    </source>
</reference>
<dbReference type="AlphaFoldDB" id="A0A8S9R1K4"/>
<evidence type="ECO:0000313" key="2">
    <source>
        <dbReference type="EMBL" id="KAF3556240.1"/>
    </source>
</evidence>
<organism evidence="2 3">
    <name type="scientific">Brassica cretica</name>
    <name type="common">Mustard</name>
    <dbReference type="NCBI Taxonomy" id="69181"/>
    <lineage>
        <taxon>Eukaryota</taxon>
        <taxon>Viridiplantae</taxon>
        <taxon>Streptophyta</taxon>
        <taxon>Embryophyta</taxon>
        <taxon>Tracheophyta</taxon>
        <taxon>Spermatophyta</taxon>
        <taxon>Magnoliopsida</taxon>
        <taxon>eudicotyledons</taxon>
        <taxon>Gunneridae</taxon>
        <taxon>Pentapetalae</taxon>
        <taxon>rosids</taxon>
        <taxon>malvids</taxon>
        <taxon>Brassicales</taxon>
        <taxon>Brassicaceae</taxon>
        <taxon>Brassiceae</taxon>
        <taxon>Brassica</taxon>
    </lineage>
</organism>
<protein>
    <submittedName>
        <fullName evidence="2">Uncharacterized protein</fullName>
    </submittedName>
</protein>
<dbReference type="EMBL" id="QGKX02000996">
    <property type="protein sequence ID" value="KAF3556240.1"/>
    <property type="molecule type" value="Genomic_DNA"/>
</dbReference>
<evidence type="ECO:0000313" key="3">
    <source>
        <dbReference type="Proteomes" id="UP000712600"/>
    </source>
</evidence>
<feature type="compositionally biased region" description="Polar residues" evidence="1">
    <location>
        <begin position="50"/>
        <end position="62"/>
    </location>
</feature>
<feature type="region of interest" description="Disordered" evidence="1">
    <location>
        <begin position="1"/>
        <end position="67"/>
    </location>
</feature>
<feature type="compositionally biased region" description="Polar residues" evidence="1">
    <location>
        <begin position="22"/>
        <end position="34"/>
    </location>
</feature>
<evidence type="ECO:0000256" key="1">
    <source>
        <dbReference type="SAM" id="MobiDB-lite"/>
    </source>
</evidence>
<name>A0A8S9R1K4_BRACR</name>
<accession>A0A8S9R1K4</accession>
<sequence>MASSTGVWPPARASGLQHGRLASSTGIRSGSSRASGPGVHLVRHNRLVSEPSTGIRSGSSRASGPGVHLRGYAGGTFGVLFCDKGV</sequence>
<dbReference type="Proteomes" id="UP000712600">
    <property type="component" value="Unassembled WGS sequence"/>
</dbReference>
<gene>
    <name evidence="2" type="ORF">F2Q69_00010520</name>
</gene>
<proteinExistence type="predicted"/>